<reference evidence="3" key="1">
    <citation type="submission" date="2022-03" db="EMBL/GenBank/DDBJ databases">
        <title>Genomic Encyclopedia of Type Strains, Phase III (KMG-III): the genomes of soil and plant-associated and newly described type strains.</title>
        <authorList>
            <person name="Whitman W."/>
        </authorList>
    </citation>
    <scope>NUCLEOTIDE SEQUENCE</scope>
    <source>
        <strain evidence="3">ANL 6-2</strain>
    </source>
</reference>
<keyword evidence="1" id="KW-0804">Transcription</keyword>
<dbReference type="Pfam" id="PF13740">
    <property type="entry name" value="ACT_6"/>
    <property type="match status" value="1"/>
</dbReference>
<gene>
    <name evidence="3" type="ORF">J2T57_001166</name>
</gene>
<evidence type="ECO:0000259" key="2">
    <source>
        <dbReference type="PROSITE" id="PS51671"/>
    </source>
</evidence>
<dbReference type="InterPro" id="IPR016867">
    <property type="entry name" value="GcvR"/>
</dbReference>
<dbReference type="PROSITE" id="PS51671">
    <property type="entry name" value="ACT"/>
    <property type="match status" value="1"/>
</dbReference>
<dbReference type="AlphaFoldDB" id="A0AAE3G571"/>
<feature type="domain" description="ACT" evidence="2">
    <location>
        <begin position="93"/>
        <end position="176"/>
    </location>
</feature>
<accession>A0AAE3G571</accession>
<comment type="caution">
    <text evidence="3">The sequence shown here is derived from an EMBL/GenBank/DDBJ whole genome shotgun (WGS) entry which is preliminary data.</text>
</comment>
<keyword evidence="1" id="KW-0963">Cytoplasm</keyword>
<dbReference type="InterPro" id="IPR002912">
    <property type="entry name" value="ACT_dom"/>
</dbReference>
<dbReference type="InterPro" id="IPR045865">
    <property type="entry name" value="ACT-like_dom_sf"/>
</dbReference>
<name>A0AAE3G571_9GAMM</name>
<dbReference type="PANTHER" id="PTHR34875:SF5">
    <property type="entry name" value="GLYCINE CLEAVAGE SYSTEM TRANSCRIPTIONAL REPRESSOR"/>
    <property type="match status" value="1"/>
</dbReference>
<keyword evidence="4" id="KW-1185">Reference proteome</keyword>
<dbReference type="Proteomes" id="UP001205843">
    <property type="component" value="Unassembled WGS sequence"/>
</dbReference>
<dbReference type="GO" id="GO:0006355">
    <property type="term" value="P:regulation of DNA-templated transcription"/>
    <property type="evidence" value="ECO:0007669"/>
    <property type="project" value="UniProtKB-UniRule"/>
</dbReference>
<evidence type="ECO:0000313" key="4">
    <source>
        <dbReference type="Proteomes" id="UP001205843"/>
    </source>
</evidence>
<protein>
    <recommendedName>
        <fullName evidence="1">Glycine cleavage system transcriptional repressor</fullName>
    </recommendedName>
</protein>
<comment type="subcellular location">
    <subcellularLocation>
        <location evidence="1">Cytoplasm</location>
    </subcellularLocation>
</comment>
<keyword evidence="1" id="KW-0678">Repressor</keyword>
<proteinExistence type="predicted"/>
<evidence type="ECO:0000313" key="3">
    <source>
        <dbReference type="EMBL" id="MCP1674067.1"/>
    </source>
</evidence>
<organism evidence="3 4">
    <name type="scientific">Natronocella acetinitrilica</name>
    <dbReference type="NCBI Taxonomy" id="414046"/>
    <lineage>
        <taxon>Bacteria</taxon>
        <taxon>Pseudomonadati</taxon>
        <taxon>Pseudomonadota</taxon>
        <taxon>Gammaproteobacteria</taxon>
        <taxon>Chromatiales</taxon>
        <taxon>Ectothiorhodospiraceae</taxon>
        <taxon>Natronocella</taxon>
    </lineage>
</organism>
<dbReference type="InterPro" id="IPR050990">
    <property type="entry name" value="UPF0237/GcvR_regulator"/>
</dbReference>
<dbReference type="PANTHER" id="PTHR34875">
    <property type="entry name" value="UPF0237 PROTEIN MJ1558"/>
    <property type="match status" value="1"/>
</dbReference>
<dbReference type="PIRSF" id="PIRSF028103">
    <property type="entry name" value="GcvR"/>
    <property type="match status" value="1"/>
</dbReference>
<dbReference type="GO" id="GO:0005737">
    <property type="term" value="C:cytoplasm"/>
    <property type="evidence" value="ECO:0007669"/>
    <property type="project" value="UniProtKB-SubCell"/>
</dbReference>
<sequence length="176" mass="19366">MENLIVITALGEDRPGLIDQLSKSIADAGCGILDSRMTVLGGEFAIIQLVSGRWNALAKLEGQLPIVAKELGLELHLKRTIPTRQPGDLLPYAVDVVTMDQPGIVHQIAHFFSQREINIRDLATNRYNAAHTGTPMYSVHLTVDIPAKLHVAMIREEFLDFCDQGNLDAIFEPVKG</sequence>
<dbReference type="Gene3D" id="3.30.70.260">
    <property type="match status" value="2"/>
</dbReference>
<dbReference type="RefSeq" id="WP_253475602.1">
    <property type="nucleotide sequence ID" value="NZ_JALJXV010000002.1"/>
</dbReference>
<dbReference type="CDD" id="cd04893">
    <property type="entry name" value="ACT_GcvR_1"/>
    <property type="match status" value="1"/>
</dbReference>
<dbReference type="EMBL" id="JALJXV010000002">
    <property type="protein sequence ID" value="MCP1674067.1"/>
    <property type="molecule type" value="Genomic_DNA"/>
</dbReference>
<evidence type="ECO:0000256" key="1">
    <source>
        <dbReference type="PIRNR" id="PIRNR028103"/>
    </source>
</evidence>
<dbReference type="SUPFAM" id="SSF55021">
    <property type="entry name" value="ACT-like"/>
    <property type="match status" value="2"/>
</dbReference>
<dbReference type="CDD" id="cd04869">
    <property type="entry name" value="ACT_GcvR_2"/>
    <property type="match status" value="1"/>
</dbReference>